<comment type="caution">
    <text evidence="1">The sequence shown here is derived from an EMBL/GenBank/DDBJ whole genome shotgun (WGS) entry which is preliminary data.</text>
</comment>
<dbReference type="Proteomes" id="UP001138802">
    <property type="component" value="Unassembled WGS sequence"/>
</dbReference>
<proteinExistence type="predicted"/>
<organism evidence="1 2">
    <name type="scientific">Thiocapsa imhoffii</name>
    <dbReference type="NCBI Taxonomy" id="382777"/>
    <lineage>
        <taxon>Bacteria</taxon>
        <taxon>Pseudomonadati</taxon>
        <taxon>Pseudomonadota</taxon>
        <taxon>Gammaproteobacteria</taxon>
        <taxon>Chromatiales</taxon>
        <taxon>Chromatiaceae</taxon>
        <taxon>Thiocapsa</taxon>
    </lineage>
</organism>
<gene>
    <name evidence="1" type="ORF">CKO25_07750</name>
</gene>
<protein>
    <submittedName>
        <fullName evidence="1">Uncharacterized protein</fullName>
    </submittedName>
</protein>
<sequence length="78" mass="9524">MTCPLNHGSVLSVVAQPRKHNPRRLRSGRSIHDVYRYCRYPDDLYRRHLDDLYRCHPDDLYRCHPDDLYRRYPGDPKR</sequence>
<evidence type="ECO:0000313" key="2">
    <source>
        <dbReference type="Proteomes" id="UP001138802"/>
    </source>
</evidence>
<name>A0A9X0WHA9_9GAMM</name>
<evidence type="ECO:0000313" key="1">
    <source>
        <dbReference type="EMBL" id="MBK1644548.1"/>
    </source>
</evidence>
<keyword evidence="2" id="KW-1185">Reference proteome</keyword>
<reference evidence="1 2" key="1">
    <citation type="journal article" date="2020" name="Microorganisms">
        <title>Osmotic Adaptation and Compatible Solute Biosynthesis of Phototrophic Bacteria as Revealed from Genome Analyses.</title>
        <authorList>
            <person name="Imhoff J.F."/>
            <person name="Rahn T."/>
            <person name="Kunzel S."/>
            <person name="Keller A."/>
            <person name="Neulinger S.C."/>
        </authorList>
    </citation>
    <scope>NUCLEOTIDE SEQUENCE [LARGE SCALE GENOMIC DNA]</scope>
    <source>
        <strain evidence="1 2">DSM 21303</strain>
    </source>
</reference>
<dbReference type="EMBL" id="NRSD01000006">
    <property type="protein sequence ID" value="MBK1644548.1"/>
    <property type="molecule type" value="Genomic_DNA"/>
</dbReference>
<dbReference type="AlphaFoldDB" id="A0A9X0WHA9"/>
<accession>A0A9X0WHA9</accession>